<dbReference type="Proteomes" id="UP000628854">
    <property type="component" value="Unassembled WGS sequence"/>
</dbReference>
<comment type="subcellular location">
    <subcellularLocation>
        <location evidence="5">Cytoplasm</location>
    </subcellularLocation>
</comment>
<evidence type="ECO:0000256" key="3">
    <source>
        <dbReference type="ARBA" id="ARBA00022840"/>
    </source>
</evidence>
<evidence type="ECO:0000313" key="7">
    <source>
        <dbReference type="EMBL" id="GGB72150.1"/>
    </source>
</evidence>
<comment type="pathway">
    <text evidence="5">Cofactor biosynthesis; coenzyme A biosynthesis; CoA from (R)-pantothenate: step 5/5.</text>
</comment>
<proteinExistence type="inferred from homology"/>
<keyword evidence="4 5" id="KW-0173">Coenzyme A biosynthesis</keyword>
<dbReference type="EC" id="2.7.1.24" evidence="5 6"/>
<dbReference type="Gene3D" id="3.40.50.300">
    <property type="entry name" value="P-loop containing nucleotide triphosphate hydrolases"/>
    <property type="match status" value="1"/>
</dbReference>
<keyword evidence="8" id="KW-1185">Reference proteome</keyword>
<dbReference type="CDD" id="cd02022">
    <property type="entry name" value="DPCK"/>
    <property type="match status" value="1"/>
</dbReference>
<dbReference type="HAMAP" id="MF_00376">
    <property type="entry name" value="Dephospho_CoA_kinase"/>
    <property type="match status" value="1"/>
</dbReference>
<evidence type="ECO:0000256" key="5">
    <source>
        <dbReference type="HAMAP-Rule" id="MF_00376"/>
    </source>
</evidence>
<dbReference type="InterPro" id="IPR001977">
    <property type="entry name" value="Depp_CoAkinase"/>
</dbReference>
<protein>
    <recommendedName>
        <fullName evidence="5 6">Dephospho-CoA kinase</fullName>
        <ecNumber evidence="5 6">2.7.1.24</ecNumber>
    </recommendedName>
    <alternativeName>
        <fullName evidence="5">Dephosphocoenzyme A kinase</fullName>
    </alternativeName>
</protein>
<organism evidence="7 8">
    <name type="scientific">Henriciella pelagia</name>
    <dbReference type="NCBI Taxonomy" id="1977912"/>
    <lineage>
        <taxon>Bacteria</taxon>
        <taxon>Pseudomonadati</taxon>
        <taxon>Pseudomonadota</taxon>
        <taxon>Alphaproteobacteria</taxon>
        <taxon>Hyphomonadales</taxon>
        <taxon>Hyphomonadaceae</taxon>
        <taxon>Henriciella</taxon>
    </lineage>
</organism>
<evidence type="ECO:0000256" key="2">
    <source>
        <dbReference type="ARBA" id="ARBA00022741"/>
    </source>
</evidence>
<comment type="similarity">
    <text evidence="1 5">Belongs to the CoaE family.</text>
</comment>
<keyword evidence="5 7" id="KW-0418">Kinase</keyword>
<dbReference type="PANTHER" id="PTHR10695">
    <property type="entry name" value="DEPHOSPHO-COA KINASE-RELATED"/>
    <property type="match status" value="1"/>
</dbReference>
<reference evidence="8" key="1">
    <citation type="journal article" date="2019" name="Int. J. Syst. Evol. Microbiol.">
        <title>The Global Catalogue of Microorganisms (GCM) 10K type strain sequencing project: providing services to taxonomists for standard genome sequencing and annotation.</title>
        <authorList>
            <consortium name="The Broad Institute Genomics Platform"/>
            <consortium name="The Broad Institute Genome Sequencing Center for Infectious Disease"/>
            <person name="Wu L."/>
            <person name="Ma J."/>
        </authorList>
    </citation>
    <scope>NUCLEOTIDE SEQUENCE [LARGE SCALE GENOMIC DNA]</scope>
    <source>
        <strain evidence="8">CGMCC 1.15928</strain>
    </source>
</reference>
<comment type="caution">
    <text evidence="7">The sequence shown here is derived from an EMBL/GenBank/DDBJ whole genome shotgun (WGS) entry which is preliminary data.</text>
</comment>
<keyword evidence="5" id="KW-0808">Transferase</keyword>
<keyword evidence="5" id="KW-0963">Cytoplasm</keyword>
<dbReference type="PROSITE" id="PS51219">
    <property type="entry name" value="DPCK"/>
    <property type="match status" value="1"/>
</dbReference>
<evidence type="ECO:0000256" key="6">
    <source>
        <dbReference type="NCBIfam" id="TIGR00152"/>
    </source>
</evidence>
<keyword evidence="2 5" id="KW-0547">Nucleotide-binding</keyword>
<feature type="binding site" evidence="5">
    <location>
        <begin position="11"/>
        <end position="16"/>
    </location>
    <ligand>
        <name>ATP</name>
        <dbReference type="ChEBI" id="CHEBI:30616"/>
    </ligand>
</feature>
<accession>A0ABQ1JPC2</accession>
<evidence type="ECO:0000313" key="8">
    <source>
        <dbReference type="Proteomes" id="UP000628854"/>
    </source>
</evidence>
<keyword evidence="3 5" id="KW-0067">ATP-binding</keyword>
<comment type="function">
    <text evidence="5">Catalyzes the phosphorylation of the 3'-hydroxyl group of dephosphocoenzyme A to form coenzyme A.</text>
</comment>
<dbReference type="NCBIfam" id="TIGR00152">
    <property type="entry name" value="dephospho-CoA kinase"/>
    <property type="match status" value="1"/>
</dbReference>
<name>A0ABQ1JPC2_9PROT</name>
<evidence type="ECO:0000256" key="4">
    <source>
        <dbReference type="ARBA" id="ARBA00022993"/>
    </source>
</evidence>
<dbReference type="SUPFAM" id="SSF52540">
    <property type="entry name" value="P-loop containing nucleoside triphosphate hydrolases"/>
    <property type="match status" value="1"/>
</dbReference>
<dbReference type="InterPro" id="IPR027417">
    <property type="entry name" value="P-loop_NTPase"/>
</dbReference>
<dbReference type="PANTHER" id="PTHR10695:SF46">
    <property type="entry name" value="BIFUNCTIONAL COENZYME A SYNTHASE-RELATED"/>
    <property type="match status" value="1"/>
</dbReference>
<sequence length="201" mass="21775">MIILGLTGSIGMGKSATAAMFADEGVPVYDADAAVHAIYAKGGLAVEPLGERFPGVVIDGAVSRQHLRDIVLEDPDALKDLESIVHPLVGETQSIFRREAMHAGARFAVLDIPLLYETGGDKRCDYVAVVTAPAPMQRARVMAREDMSEADFEKILAKQVPDAEKRARADFVISTAFGFDFTRTHVRAITDLLSNMESDQV</sequence>
<dbReference type="EMBL" id="BMKF01000002">
    <property type="protein sequence ID" value="GGB72150.1"/>
    <property type="molecule type" value="Genomic_DNA"/>
</dbReference>
<evidence type="ECO:0000256" key="1">
    <source>
        <dbReference type="ARBA" id="ARBA00009018"/>
    </source>
</evidence>
<dbReference type="Pfam" id="PF01121">
    <property type="entry name" value="CoaE"/>
    <property type="match status" value="1"/>
</dbReference>
<gene>
    <name evidence="5 7" type="primary">coaE</name>
    <name evidence="7" type="ORF">GCM10011503_21020</name>
</gene>
<dbReference type="GO" id="GO:0016301">
    <property type="term" value="F:kinase activity"/>
    <property type="evidence" value="ECO:0007669"/>
    <property type="project" value="UniProtKB-KW"/>
</dbReference>
<comment type="catalytic activity">
    <reaction evidence="5">
        <text>3'-dephospho-CoA + ATP = ADP + CoA + H(+)</text>
        <dbReference type="Rhea" id="RHEA:18245"/>
        <dbReference type="ChEBI" id="CHEBI:15378"/>
        <dbReference type="ChEBI" id="CHEBI:30616"/>
        <dbReference type="ChEBI" id="CHEBI:57287"/>
        <dbReference type="ChEBI" id="CHEBI:57328"/>
        <dbReference type="ChEBI" id="CHEBI:456216"/>
        <dbReference type="EC" id="2.7.1.24"/>
    </reaction>
</comment>
<dbReference type="RefSeq" id="WP_084392163.1">
    <property type="nucleotide sequence ID" value="NZ_BMKF01000002.1"/>
</dbReference>